<feature type="domain" description="SCP2" evidence="1">
    <location>
        <begin position="153"/>
        <end position="227"/>
    </location>
</feature>
<dbReference type="SUPFAM" id="SSF55718">
    <property type="entry name" value="SCP-like"/>
    <property type="match status" value="3"/>
</dbReference>
<feature type="domain" description="SCP2" evidence="1">
    <location>
        <begin position="267"/>
        <end position="341"/>
    </location>
</feature>
<evidence type="ECO:0000313" key="3">
    <source>
        <dbReference type="Proteomes" id="UP000186817"/>
    </source>
</evidence>
<dbReference type="Proteomes" id="UP000186817">
    <property type="component" value="Unassembled WGS sequence"/>
</dbReference>
<dbReference type="PANTHER" id="PTHR10094">
    <property type="entry name" value="STEROL CARRIER PROTEIN 2 SCP-2 FAMILY PROTEIN"/>
    <property type="match status" value="1"/>
</dbReference>
<name>A0A1Q9DNC7_SYMMI</name>
<dbReference type="Gene3D" id="3.30.1050.10">
    <property type="entry name" value="SCP2 sterol-binding domain"/>
    <property type="match status" value="3"/>
</dbReference>
<gene>
    <name evidence="2" type="primary">HSD17B4</name>
    <name evidence="2" type="ORF">AK812_SmicGene21038</name>
</gene>
<evidence type="ECO:0000259" key="1">
    <source>
        <dbReference type="Pfam" id="PF02036"/>
    </source>
</evidence>
<proteinExistence type="predicted"/>
<protein>
    <submittedName>
        <fullName evidence="2">Peroxisomal multifunctional enzyme type 2</fullName>
    </submittedName>
</protein>
<organism evidence="2 3">
    <name type="scientific">Symbiodinium microadriaticum</name>
    <name type="common">Dinoflagellate</name>
    <name type="synonym">Zooxanthella microadriatica</name>
    <dbReference type="NCBI Taxonomy" id="2951"/>
    <lineage>
        <taxon>Eukaryota</taxon>
        <taxon>Sar</taxon>
        <taxon>Alveolata</taxon>
        <taxon>Dinophyceae</taxon>
        <taxon>Suessiales</taxon>
        <taxon>Symbiodiniaceae</taxon>
        <taxon>Symbiodinium</taxon>
    </lineage>
</organism>
<comment type="caution">
    <text evidence="2">The sequence shown here is derived from an EMBL/GenBank/DDBJ whole genome shotgun (WGS) entry which is preliminary data.</text>
</comment>
<feature type="domain" description="SCP2" evidence="1">
    <location>
        <begin position="381"/>
        <end position="455"/>
    </location>
</feature>
<accession>A0A1Q9DNC7</accession>
<dbReference type="Pfam" id="PF02036">
    <property type="entry name" value="SCP2"/>
    <property type="match status" value="3"/>
</dbReference>
<keyword evidence="3" id="KW-1185">Reference proteome</keyword>
<dbReference type="EMBL" id="LSRX01000458">
    <property type="protein sequence ID" value="OLP96676.1"/>
    <property type="molecule type" value="Genomic_DNA"/>
</dbReference>
<evidence type="ECO:0000313" key="2">
    <source>
        <dbReference type="EMBL" id="OLP96676.1"/>
    </source>
</evidence>
<dbReference type="GO" id="GO:0005829">
    <property type="term" value="C:cytosol"/>
    <property type="evidence" value="ECO:0007669"/>
    <property type="project" value="TreeGrafter"/>
</dbReference>
<dbReference type="InterPro" id="IPR036527">
    <property type="entry name" value="SCP2_sterol-bd_dom_sf"/>
</dbReference>
<sequence length="458" mass="48342">MYIAAAPPRRHVTDLRSTSGQALVAHRIAVACEKRECSFAILCSSLLFVVIAEISKLTRAGCCAAAPDPSLDKSLCCAVLLQLAGMFEAVKDCAITMVDADFVLMAEGKPDGMQALFDAMSAAVKAKGPEMVKLGGAVARMKVMHLQPHQSTQVFQFVISDGGDAGKFVLDLKNGSGSAKDCTITMADADFMAMAEGKLDGMQAFMGGKLKIKGNMMLAQKLQSILEAALFDAMSAAVKAKGPEMVKLGGAVARMKVMHLQPHQSTQVFQFVISDGGDAGKFVLDLKNGSGSAKDCTITMADADFMAMAEGKLDGMQAFMGGKLKIKGNMMLAQKLQSILEAALFDAMSAAVKAKGPEMVKLGGAVARMKVMHLQPHQSTQVFQFVISDGGDAGKFVLDLKNGSGSAKDCTITMADADFMAMAEGKLDGMQAFMGGKLKIKGNMMLAQKLQSILEAAR</sequence>
<dbReference type="InterPro" id="IPR003033">
    <property type="entry name" value="SCP2_sterol-bd_dom"/>
</dbReference>
<dbReference type="AlphaFoldDB" id="A0A1Q9DNC7"/>
<reference evidence="2 3" key="1">
    <citation type="submission" date="2016-02" db="EMBL/GenBank/DDBJ databases">
        <title>Genome analysis of coral dinoflagellate symbionts highlights evolutionary adaptations to a symbiotic lifestyle.</title>
        <authorList>
            <person name="Aranda M."/>
            <person name="Li Y."/>
            <person name="Liew Y.J."/>
            <person name="Baumgarten S."/>
            <person name="Simakov O."/>
            <person name="Wilson M."/>
            <person name="Piel J."/>
            <person name="Ashoor H."/>
            <person name="Bougouffa S."/>
            <person name="Bajic V.B."/>
            <person name="Ryu T."/>
            <person name="Ravasi T."/>
            <person name="Bayer T."/>
            <person name="Micklem G."/>
            <person name="Kim H."/>
            <person name="Bhak J."/>
            <person name="Lajeunesse T.C."/>
            <person name="Voolstra C.R."/>
        </authorList>
    </citation>
    <scope>NUCLEOTIDE SEQUENCE [LARGE SCALE GENOMIC DNA]</scope>
    <source>
        <strain evidence="2 3">CCMP2467</strain>
    </source>
</reference>
<dbReference type="PANTHER" id="PTHR10094:SF25">
    <property type="entry name" value="SCP2 STEROL-BINDING DOMAIN-CONTAINING PROTEIN 1"/>
    <property type="match status" value="1"/>
</dbReference>
<dbReference type="OrthoDB" id="3592703at2759"/>